<evidence type="ECO:0000256" key="1">
    <source>
        <dbReference type="SAM" id="MobiDB-lite"/>
    </source>
</evidence>
<name>A0A8W7K5C2_ANOAL</name>
<feature type="region of interest" description="Disordered" evidence="1">
    <location>
        <begin position="27"/>
        <end position="46"/>
    </location>
</feature>
<sequence length="86" mass="9402">MFYCSVSQPMQSRGNGIDSSTIEHLSKGNTIVPERPTSTTGSDGRSCRTLLHSCSRIRRLTNHPAAGAAHLLQKQIAVRRPKNANE</sequence>
<dbReference type="EnsemblMetazoa" id="AALB016130-RA">
    <property type="protein sequence ID" value="AALB016130-PA"/>
    <property type="gene ID" value="AALB016130"/>
</dbReference>
<proteinExistence type="predicted"/>
<dbReference type="AlphaFoldDB" id="A0A8W7K5C2"/>
<evidence type="ECO:0000313" key="3">
    <source>
        <dbReference type="Proteomes" id="UP000069272"/>
    </source>
</evidence>
<evidence type="ECO:0000313" key="2">
    <source>
        <dbReference type="EnsemblMetazoa" id="AALB016130-PA"/>
    </source>
</evidence>
<accession>A0A8W7K5C2</accession>
<protein>
    <submittedName>
        <fullName evidence="2">Uncharacterized protein</fullName>
    </submittedName>
</protein>
<reference evidence="2" key="2">
    <citation type="submission" date="2022-08" db="UniProtKB">
        <authorList>
            <consortium name="EnsemblMetazoa"/>
        </authorList>
    </citation>
    <scope>IDENTIFICATION</scope>
    <source>
        <strain evidence="2">STECLA/ALBI9_A</strain>
    </source>
</reference>
<keyword evidence="3" id="KW-1185">Reference proteome</keyword>
<dbReference type="Proteomes" id="UP000069272">
    <property type="component" value="Chromosome 2L"/>
</dbReference>
<reference evidence="2 3" key="1">
    <citation type="journal article" date="2017" name="G3 (Bethesda)">
        <title>The Physical Genome Mapping of Anopheles albimanus Corrected Scaffold Misassemblies and Identified Interarm Rearrangements in Genus Anopheles.</title>
        <authorList>
            <person name="Artemov G.N."/>
            <person name="Peery A.N."/>
            <person name="Jiang X."/>
            <person name="Tu Z."/>
            <person name="Stegniy V.N."/>
            <person name="Sharakhova M.V."/>
            <person name="Sharakhov I.V."/>
        </authorList>
    </citation>
    <scope>NUCLEOTIDE SEQUENCE [LARGE SCALE GENOMIC DNA]</scope>
    <source>
        <strain evidence="2 3">ALBI9_A</strain>
    </source>
</reference>
<organism evidence="2 3">
    <name type="scientific">Anopheles albimanus</name>
    <name type="common">New world malaria mosquito</name>
    <dbReference type="NCBI Taxonomy" id="7167"/>
    <lineage>
        <taxon>Eukaryota</taxon>
        <taxon>Metazoa</taxon>
        <taxon>Ecdysozoa</taxon>
        <taxon>Arthropoda</taxon>
        <taxon>Hexapoda</taxon>
        <taxon>Insecta</taxon>
        <taxon>Pterygota</taxon>
        <taxon>Neoptera</taxon>
        <taxon>Endopterygota</taxon>
        <taxon>Diptera</taxon>
        <taxon>Nematocera</taxon>
        <taxon>Culicoidea</taxon>
        <taxon>Culicidae</taxon>
        <taxon>Anophelinae</taxon>
        <taxon>Anopheles</taxon>
    </lineage>
</organism>